<reference evidence="3" key="1">
    <citation type="journal article" date="2021" name="Sci. Rep.">
        <title>Diploid genomic architecture of Nitzschia inconspicua, an elite biomass production diatom.</title>
        <authorList>
            <person name="Oliver A."/>
            <person name="Podell S."/>
            <person name="Pinowska A."/>
            <person name="Traller J.C."/>
            <person name="Smith S.R."/>
            <person name="McClure R."/>
            <person name="Beliaev A."/>
            <person name="Bohutskyi P."/>
            <person name="Hill E.A."/>
            <person name="Rabines A."/>
            <person name="Zheng H."/>
            <person name="Allen L.Z."/>
            <person name="Kuo A."/>
            <person name="Grigoriev I.V."/>
            <person name="Allen A.E."/>
            <person name="Hazlebeck D."/>
            <person name="Allen E.E."/>
        </authorList>
    </citation>
    <scope>NUCLEOTIDE SEQUENCE</scope>
    <source>
        <strain evidence="3">Hildebrandi</strain>
    </source>
</reference>
<comment type="caution">
    <text evidence="3">The sequence shown here is derived from an EMBL/GenBank/DDBJ whole genome shotgun (WGS) entry which is preliminary data.</text>
</comment>
<keyword evidence="4" id="KW-1185">Reference proteome</keyword>
<dbReference type="OrthoDB" id="47337at2759"/>
<dbReference type="EMBL" id="JAGRRH010000025">
    <property type="protein sequence ID" value="KAG7341875.1"/>
    <property type="molecule type" value="Genomic_DNA"/>
</dbReference>
<accession>A0A9K3PCG5</accession>
<evidence type="ECO:0008006" key="5">
    <source>
        <dbReference type="Google" id="ProtNLM"/>
    </source>
</evidence>
<evidence type="ECO:0000256" key="1">
    <source>
        <dbReference type="SAM" id="Phobius"/>
    </source>
</evidence>
<keyword evidence="2" id="KW-0732">Signal</keyword>
<keyword evidence="1" id="KW-1133">Transmembrane helix</keyword>
<dbReference type="Proteomes" id="UP000693970">
    <property type="component" value="Unassembled WGS sequence"/>
</dbReference>
<feature type="chain" id="PRO_5039950573" description="SAP domain-containing protein" evidence="2">
    <location>
        <begin position="24"/>
        <end position="283"/>
    </location>
</feature>
<proteinExistence type="predicted"/>
<sequence length="283" mass="31226">MGARSLQSTLILASFVLCQKTYAFQLPTRYANKIARIAVCSPRTTLHLDFPKLPDFGRPKTTSTGSVVAEIDEMEKEVYASARVKMDKNQLERALLETFDNDETVSITTTTTIVDPQRTALLASPWQISLAAASAVSSFVLVTTNASLMIAGIVFVVVFVVANGDPLDEQNPTGAVARQVGRMTIQSVESSKPKLRAIARAAITDQEEIILLKQQVKRLEKDNAELTLWKKRRVAVDENLSRYTQEELKDVARSNRLAVGGTKSQLMMRILEAGVELELTVNE</sequence>
<evidence type="ECO:0000313" key="4">
    <source>
        <dbReference type="Proteomes" id="UP000693970"/>
    </source>
</evidence>
<protein>
    <recommendedName>
        <fullName evidence="5">SAP domain-containing protein</fullName>
    </recommendedName>
</protein>
<keyword evidence="1" id="KW-0472">Membrane</keyword>
<dbReference type="AlphaFoldDB" id="A0A9K3PCG5"/>
<evidence type="ECO:0000256" key="2">
    <source>
        <dbReference type="SAM" id="SignalP"/>
    </source>
</evidence>
<feature type="signal peptide" evidence="2">
    <location>
        <begin position="1"/>
        <end position="23"/>
    </location>
</feature>
<gene>
    <name evidence="3" type="ORF">IV203_006967</name>
</gene>
<name>A0A9K3PCG5_9STRA</name>
<feature type="transmembrane region" description="Helical" evidence="1">
    <location>
        <begin position="139"/>
        <end position="162"/>
    </location>
</feature>
<organism evidence="3 4">
    <name type="scientific">Nitzschia inconspicua</name>
    <dbReference type="NCBI Taxonomy" id="303405"/>
    <lineage>
        <taxon>Eukaryota</taxon>
        <taxon>Sar</taxon>
        <taxon>Stramenopiles</taxon>
        <taxon>Ochrophyta</taxon>
        <taxon>Bacillariophyta</taxon>
        <taxon>Bacillariophyceae</taxon>
        <taxon>Bacillariophycidae</taxon>
        <taxon>Bacillariales</taxon>
        <taxon>Bacillariaceae</taxon>
        <taxon>Nitzschia</taxon>
    </lineage>
</organism>
<reference evidence="3" key="2">
    <citation type="submission" date="2021-04" db="EMBL/GenBank/DDBJ databases">
        <authorList>
            <person name="Podell S."/>
        </authorList>
    </citation>
    <scope>NUCLEOTIDE SEQUENCE</scope>
    <source>
        <strain evidence="3">Hildebrandi</strain>
    </source>
</reference>
<keyword evidence="1" id="KW-0812">Transmembrane</keyword>
<evidence type="ECO:0000313" key="3">
    <source>
        <dbReference type="EMBL" id="KAG7341875.1"/>
    </source>
</evidence>